<evidence type="ECO:0000259" key="7">
    <source>
        <dbReference type="PROSITE" id="PS50525"/>
    </source>
</evidence>
<reference evidence="8 9" key="1">
    <citation type="journal article" date="2016" name="Nature">
        <title>Redefining the invertebrate RNA virosphere.</title>
        <authorList>
            <person name="Shi M."/>
            <person name="Lin X.D."/>
            <person name="Tian J.H."/>
            <person name="Chen L.J."/>
            <person name="Chen X."/>
            <person name="Li C.X."/>
            <person name="Qin X.C."/>
            <person name="Li J."/>
            <person name="Cao J.P."/>
            <person name="Eden J.S."/>
            <person name="Buchmann J."/>
            <person name="Wang W."/>
            <person name="Xu J."/>
            <person name="Holmes E.C."/>
            <person name="Zhang Y.Z."/>
        </authorList>
    </citation>
    <scope>NUCLEOTIDE SEQUENCE [LARGE SCALE GENOMIC DNA]</scope>
    <source>
        <strain evidence="8 9">QTM19232</strain>
    </source>
</reference>
<dbReference type="InterPro" id="IPR007099">
    <property type="entry name" value="RNA-dir_pol_NSvirus"/>
</dbReference>
<protein>
    <recommendedName>
        <fullName evidence="2">RNA-directed RNA polymerase L</fullName>
        <ecNumber evidence="1">2.7.7.48</ecNumber>
    </recommendedName>
    <alternativeName>
        <fullName evidence="4">Large structural protein</fullName>
    </alternativeName>
    <alternativeName>
        <fullName evidence="6">Replicase</fullName>
    </alternativeName>
    <alternativeName>
        <fullName evidence="5">Transcriptase</fullName>
    </alternativeName>
</protein>
<dbReference type="GO" id="GO:0003968">
    <property type="term" value="F:RNA-directed RNA polymerase activity"/>
    <property type="evidence" value="ECO:0007669"/>
    <property type="project" value="UniProtKB-KW"/>
</dbReference>
<dbReference type="EC" id="2.7.7.48" evidence="1"/>
<evidence type="ECO:0000256" key="5">
    <source>
        <dbReference type="ARBA" id="ARBA00030436"/>
    </source>
</evidence>
<keyword evidence="8" id="KW-0548">Nucleotidyltransferase</keyword>
<keyword evidence="8" id="KW-0696">RNA-directed RNA polymerase</keyword>
<evidence type="ECO:0000313" key="9">
    <source>
        <dbReference type="Proteomes" id="UP000204104"/>
    </source>
</evidence>
<dbReference type="PROSITE" id="PS50525">
    <property type="entry name" value="RDRP_SSRNA_NEG_SEG"/>
    <property type="match status" value="1"/>
</dbReference>
<accession>A0A1L3KPG4</accession>
<proteinExistence type="predicted"/>
<dbReference type="KEGG" id="vg:30671435"/>
<sequence length="2079" mass="238808">MDKYKYHKGKVDRRKVVEAIRPKALVEHAIEDVRSRLQSTENLTNPELVELYLSSRNNRHEVWINYLNNHNDFGIKYGDVNFGLFCESLNIPEPDRKLRRLTPDILFQNPDTKYVFLGDVSVSVSTALANNRKYIRYKPLKDHLEKHGLTVKHYNFIVNEDLSNVHNLLNEAYNMGLVDNTTEDLRRLLFFANASQWCMNECFNCSPNRQELKTLIDTQDKIEKVDPLEINVPKELHVDMTSDRKKLSELEIIQMIKDEVESIGIDNYFDNGVDSTIEEFNKLEDSYANRDTCAPKSILKVADNQMEIEESSGYDLLESFIYDLTFNDDNDVTNYIRHLLPTGPQIDRMREWYNKRRELTKAEKDSMREYNVFGPHQYRMRPMKDNRLVQNFKYQLSKGKKTRNEKNAPKTIHRDNFDICRSDCERLINYYGTISKKPPFLDDSWDSATEFENDNSKVERENYHFAKSTCGAQLAHSLSGLYQRISHLKIGQGKYDNIYIPPNGSFICVIPSAHAPVSNKNCDLPFIFITRVTHGSKAVFCEYEQIVDTDNYRYYVTSLSRLNIEKIQVWDQAGYRLTACISHILSVCPELIPSKNRVAGLLTLLMLDCHQKPSEYLDLLKYVSYMPYSDISRLSSLVKDKFQILLKTSLDVWLLLSLKDFIIKLADTCSIDAAKPKLQIYNNVMTKESQGICLKLPSFIDQSIRHKSAGSYIEEMGMLFIIRGKHLYGSQFLDQSITKVCEWNEEYSKEVEDYGDWAVNGQGEGKFPFQSKYCYSSDAIQYAMEYAMTKFGASENDVLKELSNTTYGDYMHNNCSLRGCTKEADKRLNAHDLHTTSMDECLKAYVEEKYEDEKCTTIAIGLKHIISGRRQQYSMSEKDQRGSGRPIATPTLGTKASLCLIEKPEQAIGSRTNNNILVAGKNKLREMSECYKHLVSSAALKGYKQIYQLTEDQSKFSENDNTRKYRNYIKTNTLLGNNVRAIQLAALDRVIDREHLTHRLPKNVISDKNLSKYINKDGNGVWTNIGWPQGMLNNISTSIHSHADYWITRAYNIAYPKNKVETSGLVHSDDSWVAVACNSIHDFKRFTLFRIIAKKLFCLKVNEKKLWGSKYLGELVSNYNLNGTVHLSISKILANSFCNLLYINWPIDVHSQISAIQQAMRNGASQPTLILMATILRQQITSSYMVKGTQLDLLHLLPIELGGYPKCSVFELGVNGLDCHYQYILNMLKREPTCKASIIILKALTLSVNKRYKEASSNIIVDKEDLMDAYRNSIGEAPLNWGFNPVVLPSRGEIFCCISHLLPMTNKLNKTIVMLNQIPYETDGLENIITKPKDLASALGHLKATTKGRIYHLAAEHYSNNVRRLAMCQSLQSGGKTVRLFDTPPLTMNEMLNSIYERVVPIAGYELAESALTDESKMSQICEAIVYMGVFTKSGVDKRKIINKLPEHESRYRVISRLRNVLLFMIDQVRNSNLLSKYGDTIEPNDILVSDSVLIRKRFSSYFSYYSIEKACSLIMMQSMDTLKTKLWMQPYLRNDNMKVFLEDLYGKTVSMHENFGVTSELAESFRNKDSDLVDSIYSTMLLNKMYPGSFEIESISGSNPDEVIAAIDYKNLSGDHYLKYGIIKFVTKNDDSVIRSYDQSKQYRQNYRVRQQRNKHGAYEGRFIVQVQYGPVTIEIHHDNYGNTDIVSNSNHIYYITNAMMQFVNRNFKEDSYTHPHRWSECPIYRNRNKFGRGFLTSYRQLCTTITTTPQMDSIPFRYDPNLGLQLTASVDVAAEYSIDEDLRVVTKKVDDKTYRIGNAIQNLRCPMSKVIEIKQSFLDGIDNQMLYKNGLIFNISMRRFGLCSVSDIRTCLEARTPSINSSCLVKFYLNLLSQFKKIDINLDDYNDEEFIIDDVDIHGITPVSCYDDINMTTAEDLSCVVAEYEFTEDEKVQQGSISKFTSISRILATIMSRQYSHDDISNMIHILLNDSKFTNVLFDDIQKGQVHIDDVLVSVIEVAQDEEIDTDIYSLIMGHKLDQTIGWANLKLRNIMSSNVDGVNNLGKLLRIANKISVFVTNFIHGMDEENKVETLKSLLK</sequence>
<dbReference type="RefSeq" id="YP_009329887.1">
    <property type="nucleotide sequence ID" value="NC_032151.1"/>
</dbReference>
<name>A0A1L3KPG4_9VIRU</name>
<evidence type="ECO:0000256" key="3">
    <source>
        <dbReference type="ARBA" id="ARBA00022679"/>
    </source>
</evidence>
<evidence type="ECO:0000256" key="6">
    <source>
        <dbReference type="ARBA" id="ARBA00031012"/>
    </source>
</evidence>
<keyword evidence="3" id="KW-0808">Transferase</keyword>
<dbReference type="GO" id="GO:0039694">
    <property type="term" value="P:viral RNA genome replication"/>
    <property type="evidence" value="ECO:0007669"/>
    <property type="project" value="InterPro"/>
</dbReference>
<dbReference type="EMBL" id="KX884775">
    <property type="protein sequence ID" value="APG79264.1"/>
    <property type="molecule type" value="Genomic_RNA"/>
</dbReference>
<keyword evidence="9" id="KW-1185">Reference proteome</keyword>
<evidence type="ECO:0000256" key="4">
    <source>
        <dbReference type="ARBA" id="ARBA00030285"/>
    </source>
</evidence>
<feature type="domain" description="RdRp catalytic" evidence="7">
    <location>
        <begin position="934"/>
        <end position="1107"/>
    </location>
</feature>
<evidence type="ECO:0000256" key="2">
    <source>
        <dbReference type="ARBA" id="ARBA00018602"/>
    </source>
</evidence>
<evidence type="ECO:0000256" key="1">
    <source>
        <dbReference type="ARBA" id="ARBA00012494"/>
    </source>
</evidence>
<evidence type="ECO:0000313" key="8">
    <source>
        <dbReference type="EMBL" id="APG79264.1"/>
    </source>
</evidence>
<organism evidence="8 9">
    <name type="scientific">Hubei odonate virus 8</name>
    <dbReference type="NCBI Taxonomy" id="1923003"/>
    <lineage>
        <taxon>Viruses</taxon>
        <taxon>Riboviria</taxon>
        <taxon>Orthornavirae</taxon>
        <taxon>Negarnaviricota</taxon>
        <taxon>Polyploviricotina</taxon>
        <taxon>Bunyaviricetes</taxon>
        <taxon>Elliovirales</taxon>
        <taxon>Phasmaviridae</taxon>
        <taxon>Orthophasmavirus</taxon>
        <taxon>Orthophasmavirus odonatus</taxon>
    </lineage>
</organism>
<dbReference type="Proteomes" id="UP000204104">
    <property type="component" value="Genome"/>
</dbReference>
<dbReference type="GeneID" id="30671435"/>